<dbReference type="EMBL" id="UINC01155253">
    <property type="protein sequence ID" value="SVD51001.1"/>
    <property type="molecule type" value="Genomic_DNA"/>
</dbReference>
<feature type="non-terminal residue" evidence="1">
    <location>
        <position position="1"/>
    </location>
</feature>
<dbReference type="AlphaFoldDB" id="A0A382VYN9"/>
<sequence>LDLRKGDQFAQTYLKINPTLNS</sequence>
<proteinExistence type="predicted"/>
<name>A0A382VYN9_9ZZZZ</name>
<evidence type="ECO:0000313" key="1">
    <source>
        <dbReference type="EMBL" id="SVD51001.1"/>
    </source>
</evidence>
<accession>A0A382VYN9</accession>
<organism evidence="1">
    <name type="scientific">marine metagenome</name>
    <dbReference type="NCBI Taxonomy" id="408172"/>
    <lineage>
        <taxon>unclassified sequences</taxon>
        <taxon>metagenomes</taxon>
        <taxon>ecological metagenomes</taxon>
    </lineage>
</organism>
<reference evidence="1" key="1">
    <citation type="submission" date="2018-05" db="EMBL/GenBank/DDBJ databases">
        <authorList>
            <person name="Lanie J.A."/>
            <person name="Ng W.-L."/>
            <person name="Kazmierczak K.M."/>
            <person name="Andrzejewski T.M."/>
            <person name="Davidsen T.M."/>
            <person name="Wayne K.J."/>
            <person name="Tettelin H."/>
            <person name="Glass J.I."/>
            <person name="Rusch D."/>
            <person name="Podicherti R."/>
            <person name="Tsui H.-C.T."/>
            <person name="Winkler M.E."/>
        </authorList>
    </citation>
    <scope>NUCLEOTIDE SEQUENCE</scope>
</reference>
<protein>
    <submittedName>
        <fullName evidence="1">Uncharacterized protein</fullName>
    </submittedName>
</protein>
<gene>
    <name evidence="1" type="ORF">METZ01_LOCUS403855</name>
</gene>